<comment type="caution">
    <text evidence="5">The sequence shown here is derived from an EMBL/GenBank/DDBJ whole genome shotgun (WGS) entry which is preliminary data.</text>
</comment>
<dbReference type="EMBL" id="MOOB01000064">
    <property type="protein sequence ID" value="OQE76776.1"/>
    <property type="molecule type" value="Genomic_DNA"/>
</dbReference>
<reference evidence="6" key="1">
    <citation type="journal article" date="2017" name="Nat. Microbiol.">
        <title>Global analysis of biosynthetic gene clusters reveals vast potential of secondary metabolite production in Penicillium species.</title>
        <authorList>
            <person name="Nielsen J.C."/>
            <person name="Grijseels S."/>
            <person name="Prigent S."/>
            <person name="Ji B."/>
            <person name="Dainat J."/>
            <person name="Nielsen K.F."/>
            <person name="Frisvad J.C."/>
            <person name="Workman M."/>
            <person name="Nielsen J."/>
        </authorList>
    </citation>
    <scope>NUCLEOTIDE SEQUENCE [LARGE SCALE GENOMIC DNA]</scope>
    <source>
        <strain evidence="6">IBT 13039</strain>
    </source>
</reference>
<dbReference type="PANTHER" id="PTHR45783">
    <property type="entry name" value="KINESIN LIGHT CHAIN"/>
    <property type="match status" value="1"/>
</dbReference>
<keyword evidence="4" id="KW-0802">TPR repeat</keyword>
<dbReference type="InterPro" id="IPR011990">
    <property type="entry name" value="TPR-like_helical_dom_sf"/>
</dbReference>
<dbReference type="Proteomes" id="UP000191691">
    <property type="component" value="Unassembled WGS sequence"/>
</dbReference>
<keyword evidence="2" id="KW-0963">Cytoplasm</keyword>
<dbReference type="GO" id="GO:0005871">
    <property type="term" value="C:kinesin complex"/>
    <property type="evidence" value="ECO:0007669"/>
    <property type="project" value="InterPro"/>
</dbReference>
<dbReference type="STRING" id="60175.A0A1V6XP17"/>
<protein>
    <recommendedName>
        <fullName evidence="7">Kinesin light chain</fullName>
    </recommendedName>
</protein>
<keyword evidence="6" id="KW-1185">Reference proteome</keyword>
<evidence type="ECO:0000313" key="5">
    <source>
        <dbReference type="EMBL" id="OQE76776.1"/>
    </source>
</evidence>
<comment type="subcellular location">
    <subcellularLocation>
        <location evidence="1">Cytoplasm</location>
    </subcellularLocation>
</comment>
<dbReference type="GO" id="GO:0019894">
    <property type="term" value="F:kinesin binding"/>
    <property type="evidence" value="ECO:0007669"/>
    <property type="project" value="TreeGrafter"/>
</dbReference>
<evidence type="ECO:0008006" key="7">
    <source>
        <dbReference type="Google" id="ProtNLM"/>
    </source>
</evidence>
<accession>A0A1V6XP17</accession>
<dbReference type="GO" id="GO:0007018">
    <property type="term" value="P:microtubule-based movement"/>
    <property type="evidence" value="ECO:0007669"/>
    <property type="project" value="TreeGrafter"/>
</dbReference>
<name>A0A1V6XP17_PENNA</name>
<dbReference type="GO" id="GO:0005737">
    <property type="term" value="C:cytoplasm"/>
    <property type="evidence" value="ECO:0007669"/>
    <property type="project" value="UniProtKB-SubCell"/>
</dbReference>
<evidence type="ECO:0000313" key="6">
    <source>
        <dbReference type="Proteomes" id="UP000191691"/>
    </source>
</evidence>
<organism evidence="5 6">
    <name type="scientific">Penicillium nalgiovense</name>
    <dbReference type="NCBI Taxonomy" id="60175"/>
    <lineage>
        <taxon>Eukaryota</taxon>
        <taxon>Fungi</taxon>
        <taxon>Dikarya</taxon>
        <taxon>Ascomycota</taxon>
        <taxon>Pezizomycotina</taxon>
        <taxon>Eurotiomycetes</taxon>
        <taxon>Eurotiomycetidae</taxon>
        <taxon>Eurotiales</taxon>
        <taxon>Aspergillaceae</taxon>
        <taxon>Penicillium</taxon>
    </lineage>
</organism>
<dbReference type="AlphaFoldDB" id="A0A1V6XP17"/>
<evidence type="ECO:0000256" key="4">
    <source>
        <dbReference type="ARBA" id="ARBA00022803"/>
    </source>
</evidence>
<proteinExistence type="predicted"/>
<dbReference type="SUPFAM" id="SSF48452">
    <property type="entry name" value="TPR-like"/>
    <property type="match status" value="1"/>
</dbReference>
<dbReference type="Pfam" id="PF13424">
    <property type="entry name" value="TPR_12"/>
    <property type="match status" value="1"/>
</dbReference>
<gene>
    <name evidence="5" type="ORF">PENNAL_c0064G00982</name>
</gene>
<dbReference type="PANTHER" id="PTHR45783:SF3">
    <property type="entry name" value="KINESIN LIGHT CHAIN"/>
    <property type="match status" value="1"/>
</dbReference>
<evidence type="ECO:0000256" key="3">
    <source>
        <dbReference type="ARBA" id="ARBA00022737"/>
    </source>
</evidence>
<evidence type="ECO:0000256" key="2">
    <source>
        <dbReference type="ARBA" id="ARBA00022490"/>
    </source>
</evidence>
<keyword evidence="3" id="KW-0677">Repeat</keyword>
<dbReference type="Gene3D" id="1.25.40.10">
    <property type="entry name" value="Tetratricopeptide repeat domain"/>
    <property type="match status" value="1"/>
</dbReference>
<sequence length="107" mass="12067">MEKAGMGRDRRMMVAMVDLAVTYRELRLMPEAEALVSRALHFMEETLGKDHPQTISAILDLSVIYQSQNKPDAAKELAETVLARRERIFGKDHPDTVGALENLRSTI</sequence>
<evidence type="ECO:0000256" key="1">
    <source>
        <dbReference type="ARBA" id="ARBA00004496"/>
    </source>
</evidence>
<dbReference type="InterPro" id="IPR002151">
    <property type="entry name" value="Kinesin_light"/>
</dbReference>